<evidence type="ECO:0000313" key="2">
    <source>
        <dbReference type="EMBL" id="POM61526.1"/>
    </source>
</evidence>
<dbReference type="OrthoDB" id="5977738at2759"/>
<dbReference type="Proteomes" id="UP000237271">
    <property type="component" value="Unassembled WGS sequence"/>
</dbReference>
<proteinExistence type="predicted"/>
<organism evidence="2 3">
    <name type="scientific">Phytophthora palmivora</name>
    <dbReference type="NCBI Taxonomy" id="4796"/>
    <lineage>
        <taxon>Eukaryota</taxon>
        <taxon>Sar</taxon>
        <taxon>Stramenopiles</taxon>
        <taxon>Oomycota</taxon>
        <taxon>Peronosporomycetes</taxon>
        <taxon>Peronosporales</taxon>
        <taxon>Peronosporaceae</taxon>
        <taxon>Phytophthora</taxon>
    </lineage>
</organism>
<sequence length="143" mass="15746">MTVDVILNIDEDCRLTLVQIYDRLLSGMGVVLGTSSMHRALQGMLYSIKKLCIEKPTMKSIDNKTKRMNLLSLLTRLLTTVPSEGGSRVGVRTSVTLSPSKGKNLHMQGGVSRGAGLSQLKPHEGSIKREESARFISELVWPH</sequence>
<gene>
    <name evidence="2" type="ORF">PHPALM_29440</name>
</gene>
<keyword evidence="3" id="KW-1185">Reference proteome</keyword>
<evidence type="ECO:0000256" key="1">
    <source>
        <dbReference type="SAM" id="MobiDB-lite"/>
    </source>
</evidence>
<comment type="caution">
    <text evidence="2">The sequence shown here is derived from an EMBL/GenBank/DDBJ whole genome shotgun (WGS) entry which is preliminary data.</text>
</comment>
<reference evidence="2 3" key="1">
    <citation type="journal article" date="2017" name="Genome Biol. Evol.">
        <title>Phytophthora megakarya and P. palmivora, closely related causal agents of cacao black pod rot, underwent increases in genome sizes and gene numbers by different mechanisms.</title>
        <authorList>
            <person name="Ali S.S."/>
            <person name="Shao J."/>
            <person name="Lary D.J."/>
            <person name="Kronmiller B."/>
            <person name="Shen D."/>
            <person name="Strem M.D."/>
            <person name="Amoako-Attah I."/>
            <person name="Akrofi A.Y."/>
            <person name="Begoude B.A."/>
            <person name="Ten Hoopen G.M."/>
            <person name="Coulibaly K."/>
            <person name="Kebe B.I."/>
            <person name="Melnick R.L."/>
            <person name="Guiltinan M.J."/>
            <person name="Tyler B.M."/>
            <person name="Meinhardt L.W."/>
            <person name="Bailey B.A."/>
        </authorList>
    </citation>
    <scope>NUCLEOTIDE SEQUENCE [LARGE SCALE GENOMIC DNA]</scope>
    <source>
        <strain evidence="3">sbr112.9</strain>
    </source>
</reference>
<dbReference type="EMBL" id="NCKW01015936">
    <property type="protein sequence ID" value="POM61526.1"/>
    <property type="molecule type" value="Genomic_DNA"/>
</dbReference>
<evidence type="ECO:0000313" key="3">
    <source>
        <dbReference type="Proteomes" id="UP000237271"/>
    </source>
</evidence>
<name>A0A2P4X7L1_9STRA</name>
<protein>
    <submittedName>
        <fullName evidence="2">Transposase</fullName>
    </submittedName>
</protein>
<accession>A0A2P4X7L1</accession>
<feature type="region of interest" description="Disordered" evidence="1">
    <location>
        <begin position="101"/>
        <end position="129"/>
    </location>
</feature>
<dbReference type="AlphaFoldDB" id="A0A2P4X7L1"/>